<dbReference type="EMBL" id="ABVL01000016">
    <property type="protein sequence ID" value="EDY17812.1"/>
    <property type="molecule type" value="Genomic_DNA"/>
</dbReference>
<dbReference type="Proteomes" id="UP000005824">
    <property type="component" value="Unassembled WGS sequence"/>
</dbReference>
<gene>
    <name evidence="6" type="ORF">CfE428DRAFT_4551</name>
</gene>
<name>B4D6L1_9BACT</name>
<dbReference type="AlphaFoldDB" id="B4D6L1"/>
<evidence type="ECO:0000256" key="3">
    <source>
        <dbReference type="ARBA" id="ARBA00023163"/>
    </source>
</evidence>
<dbReference type="GO" id="GO:0003700">
    <property type="term" value="F:DNA-binding transcription factor activity"/>
    <property type="evidence" value="ECO:0007669"/>
    <property type="project" value="TreeGrafter"/>
</dbReference>
<feature type="domain" description="HTH tetR-type" evidence="5">
    <location>
        <begin position="18"/>
        <end position="78"/>
    </location>
</feature>
<dbReference type="SUPFAM" id="SSF46689">
    <property type="entry name" value="Homeodomain-like"/>
    <property type="match status" value="1"/>
</dbReference>
<keyword evidence="1" id="KW-0805">Transcription regulation</keyword>
<dbReference type="Pfam" id="PF00440">
    <property type="entry name" value="TetR_N"/>
    <property type="match status" value="1"/>
</dbReference>
<dbReference type="Gene3D" id="1.10.357.10">
    <property type="entry name" value="Tetracycline Repressor, domain 2"/>
    <property type="match status" value="1"/>
</dbReference>
<reference evidence="6 7" key="1">
    <citation type="journal article" date="2011" name="J. Bacteriol.">
        <title>Genome sequence of Chthoniobacter flavus Ellin428, an aerobic heterotrophic soil bacterium.</title>
        <authorList>
            <person name="Kant R."/>
            <person name="van Passel M.W."/>
            <person name="Palva A."/>
            <person name="Lucas S."/>
            <person name="Lapidus A."/>
            <person name="Glavina Del Rio T."/>
            <person name="Dalin E."/>
            <person name="Tice H."/>
            <person name="Bruce D."/>
            <person name="Goodwin L."/>
            <person name="Pitluck S."/>
            <person name="Larimer F.W."/>
            <person name="Land M.L."/>
            <person name="Hauser L."/>
            <person name="Sangwan P."/>
            <person name="de Vos W.M."/>
            <person name="Janssen P.H."/>
            <person name="Smidt H."/>
        </authorList>
    </citation>
    <scope>NUCLEOTIDE SEQUENCE [LARGE SCALE GENOMIC DNA]</scope>
    <source>
        <strain evidence="6 7">Ellin428</strain>
    </source>
</reference>
<evidence type="ECO:0000313" key="7">
    <source>
        <dbReference type="Proteomes" id="UP000005824"/>
    </source>
</evidence>
<accession>B4D6L1</accession>
<dbReference type="PROSITE" id="PS50977">
    <property type="entry name" value="HTH_TETR_2"/>
    <property type="match status" value="1"/>
</dbReference>
<keyword evidence="2 4" id="KW-0238">DNA-binding</keyword>
<dbReference type="GO" id="GO:0000976">
    <property type="term" value="F:transcription cis-regulatory region binding"/>
    <property type="evidence" value="ECO:0007669"/>
    <property type="project" value="TreeGrafter"/>
</dbReference>
<keyword evidence="3" id="KW-0804">Transcription</keyword>
<evidence type="ECO:0000256" key="2">
    <source>
        <dbReference type="ARBA" id="ARBA00023125"/>
    </source>
</evidence>
<evidence type="ECO:0000256" key="1">
    <source>
        <dbReference type="ARBA" id="ARBA00023015"/>
    </source>
</evidence>
<evidence type="ECO:0000256" key="4">
    <source>
        <dbReference type="PROSITE-ProRule" id="PRU00335"/>
    </source>
</evidence>
<sequence length="162" mass="18308">MPAHPSILKAGTDVRPPAEAARRIIAGARRYFFSHGFRGVTMDDLAAELGMSKKTLYAHFESKMALLRAVMDDKLSAVEADLEQALQEAGGSFPERLQALLSCMRMHTEEIGAAYVRDVRREAPELFAQVQQRRRELIQRFFGKLIQDGRKARHDPQGYPPR</sequence>
<organism evidence="6 7">
    <name type="scientific">Chthoniobacter flavus Ellin428</name>
    <dbReference type="NCBI Taxonomy" id="497964"/>
    <lineage>
        <taxon>Bacteria</taxon>
        <taxon>Pseudomonadati</taxon>
        <taxon>Verrucomicrobiota</taxon>
        <taxon>Spartobacteria</taxon>
        <taxon>Chthoniobacterales</taxon>
        <taxon>Chthoniobacteraceae</taxon>
        <taxon>Chthoniobacter</taxon>
    </lineage>
</organism>
<evidence type="ECO:0000313" key="6">
    <source>
        <dbReference type="EMBL" id="EDY17812.1"/>
    </source>
</evidence>
<keyword evidence="7" id="KW-1185">Reference proteome</keyword>
<dbReference type="RefSeq" id="WP_006981872.1">
    <property type="nucleotide sequence ID" value="NZ_ABVL01000016.1"/>
</dbReference>
<dbReference type="InterPro" id="IPR009057">
    <property type="entry name" value="Homeodomain-like_sf"/>
</dbReference>
<dbReference type="STRING" id="497964.CfE428DRAFT_4551"/>
<dbReference type="InterPro" id="IPR001647">
    <property type="entry name" value="HTH_TetR"/>
</dbReference>
<proteinExistence type="predicted"/>
<dbReference type="eggNOG" id="COG1309">
    <property type="taxonomic scope" value="Bacteria"/>
</dbReference>
<dbReference type="PRINTS" id="PR00455">
    <property type="entry name" value="HTHTETR"/>
</dbReference>
<dbReference type="PANTHER" id="PTHR30055:SF238">
    <property type="entry name" value="MYCOFACTOCIN BIOSYNTHESIS TRANSCRIPTIONAL REGULATOR MFTR-RELATED"/>
    <property type="match status" value="1"/>
</dbReference>
<feature type="DNA-binding region" description="H-T-H motif" evidence="4">
    <location>
        <begin position="41"/>
        <end position="60"/>
    </location>
</feature>
<dbReference type="PANTHER" id="PTHR30055">
    <property type="entry name" value="HTH-TYPE TRANSCRIPTIONAL REGULATOR RUTR"/>
    <property type="match status" value="1"/>
</dbReference>
<dbReference type="InterPro" id="IPR050109">
    <property type="entry name" value="HTH-type_TetR-like_transc_reg"/>
</dbReference>
<protein>
    <submittedName>
        <fullName evidence="6">Transcriptional regulator, TetR family</fullName>
    </submittedName>
</protein>
<dbReference type="InParanoid" id="B4D6L1"/>
<comment type="caution">
    <text evidence="6">The sequence shown here is derived from an EMBL/GenBank/DDBJ whole genome shotgun (WGS) entry which is preliminary data.</text>
</comment>
<evidence type="ECO:0000259" key="5">
    <source>
        <dbReference type="PROSITE" id="PS50977"/>
    </source>
</evidence>